<keyword evidence="3" id="KW-1185">Reference proteome</keyword>
<feature type="region of interest" description="Disordered" evidence="1">
    <location>
        <begin position="1"/>
        <end position="30"/>
    </location>
</feature>
<dbReference type="EMBL" id="KE504158">
    <property type="protein sequence ID" value="EPS99219.1"/>
    <property type="molecule type" value="Genomic_DNA"/>
</dbReference>
<evidence type="ECO:0000313" key="2">
    <source>
        <dbReference type="EMBL" id="EPS99219.1"/>
    </source>
</evidence>
<evidence type="ECO:0000313" key="3">
    <source>
        <dbReference type="Proteomes" id="UP000015241"/>
    </source>
</evidence>
<reference evidence="2 3" key="1">
    <citation type="journal article" date="2012" name="Science">
        <title>The Paleozoic origin of enzymatic lignin decomposition reconstructed from 31 fungal genomes.</title>
        <authorList>
            <person name="Floudas D."/>
            <person name="Binder M."/>
            <person name="Riley R."/>
            <person name="Barry K."/>
            <person name="Blanchette R.A."/>
            <person name="Henrissat B."/>
            <person name="Martinez A.T."/>
            <person name="Otillar R."/>
            <person name="Spatafora J.W."/>
            <person name="Yadav J.S."/>
            <person name="Aerts A."/>
            <person name="Benoit I."/>
            <person name="Boyd A."/>
            <person name="Carlson A."/>
            <person name="Copeland A."/>
            <person name="Coutinho P.M."/>
            <person name="de Vries R.P."/>
            <person name="Ferreira P."/>
            <person name="Findley K."/>
            <person name="Foster B."/>
            <person name="Gaskell J."/>
            <person name="Glotzer D."/>
            <person name="Gorecki P."/>
            <person name="Heitman J."/>
            <person name="Hesse C."/>
            <person name="Hori C."/>
            <person name="Igarashi K."/>
            <person name="Jurgens J.A."/>
            <person name="Kallen N."/>
            <person name="Kersten P."/>
            <person name="Kohler A."/>
            <person name="Kuees U."/>
            <person name="Kumar T.K.A."/>
            <person name="Kuo A."/>
            <person name="LaButti K."/>
            <person name="Larrondo L.F."/>
            <person name="Lindquist E."/>
            <person name="Ling A."/>
            <person name="Lombard V."/>
            <person name="Lucas S."/>
            <person name="Lundell T."/>
            <person name="Martin R."/>
            <person name="McLaughlin D.J."/>
            <person name="Morgenstern I."/>
            <person name="Morin E."/>
            <person name="Murat C."/>
            <person name="Nagy L.G."/>
            <person name="Nolan M."/>
            <person name="Ohm R.A."/>
            <person name="Patyshakuliyeva A."/>
            <person name="Rokas A."/>
            <person name="Ruiz-Duenas F.J."/>
            <person name="Sabat G."/>
            <person name="Salamov A."/>
            <person name="Samejima M."/>
            <person name="Schmutz J."/>
            <person name="Slot J.C."/>
            <person name="St John F."/>
            <person name="Stenlid J."/>
            <person name="Sun H."/>
            <person name="Sun S."/>
            <person name="Syed K."/>
            <person name="Tsang A."/>
            <person name="Wiebenga A."/>
            <person name="Young D."/>
            <person name="Pisabarro A."/>
            <person name="Eastwood D.C."/>
            <person name="Martin F."/>
            <person name="Cullen D."/>
            <person name="Grigoriev I.V."/>
            <person name="Hibbett D.S."/>
        </authorList>
    </citation>
    <scope>NUCLEOTIDE SEQUENCE</scope>
    <source>
        <strain evidence="3">FP-58527</strain>
    </source>
</reference>
<dbReference type="OrthoDB" id="2767786at2759"/>
<dbReference type="Proteomes" id="UP000015241">
    <property type="component" value="Unassembled WGS sequence"/>
</dbReference>
<dbReference type="HOGENOM" id="CLU_473292_0_0_1"/>
<protein>
    <submittedName>
        <fullName evidence="2">Uncharacterized protein</fullName>
    </submittedName>
</protein>
<accession>S8FLR7</accession>
<organism evidence="2 3">
    <name type="scientific">Fomitopsis schrenkii</name>
    <name type="common">Brown rot fungus</name>
    <dbReference type="NCBI Taxonomy" id="2126942"/>
    <lineage>
        <taxon>Eukaryota</taxon>
        <taxon>Fungi</taxon>
        <taxon>Dikarya</taxon>
        <taxon>Basidiomycota</taxon>
        <taxon>Agaricomycotina</taxon>
        <taxon>Agaricomycetes</taxon>
        <taxon>Polyporales</taxon>
        <taxon>Fomitopsis</taxon>
    </lineage>
</organism>
<name>S8FLR7_FOMSC</name>
<dbReference type="InParanoid" id="S8FLR7"/>
<gene>
    <name evidence="2" type="ORF">FOMPIDRAFT_1050734</name>
</gene>
<dbReference type="AlphaFoldDB" id="S8FLR7"/>
<proteinExistence type="predicted"/>
<evidence type="ECO:0000256" key="1">
    <source>
        <dbReference type="SAM" id="MobiDB-lite"/>
    </source>
</evidence>
<dbReference type="STRING" id="743788.S8FLR7"/>
<sequence length="603" mass="67437">MSGNIAPSRESSLTHLDRQDSSSMTWVSGPEGQTKIGCQVDSLPIETLREIIHLALSATSRDGETCPWTTQVMAVCRYWRSVVTNNPFFWTGIDLSRTSEFIVLCLQRSANAPHINLFFGPPGWRSQPEVQLSESALASIISPHYSRIVRVRLHLQDHIAACRALPLLKARLPRLSSMFLQYNPSIKANPEMLALHLNPHHLPSLRSISLSNMTVDWTGVPISQLTSLELNCVDLQRADDPLAELLDLLEAAASLQSFSYSCQEGALSEVDTASEDGALGEDDSDTADRLVSLPHIQRFSLTGMSVDIPRVLTHIKIPSDAQLLLDVPGVCDEYMDEGCSKLPPLLCGILPPRSPNLPCLGDARHLMVWVRYDIYVIADTRDTPLWQVRPWRRNPEYKWSWPPSIIHGGMVPTAVTPEPAFCITHADGLDDLTLDPLLEELCVTFPPTVETLVVRGVVGRSFLVDTECWASTLRAFPGLQELDIVAEDCNVAPFPDALWEWTDPPCLHLRTLFLRFDLHCATGEKTLSDLCSALQHRADHGLRLKVLTLFLESEPDRRIFHANSTEPPYNSPFLHQLPHRFRETQAKLESLVDVFTVQLRVVN</sequence>
<feature type="compositionally biased region" description="Polar residues" evidence="1">
    <location>
        <begin position="1"/>
        <end position="14"/>
    </location>
</feature>